<keyword evidence="5" id="KW-0472">Membrane</keyword>
<keyword evidence="9" id="KW-1185">Reference proteome</keyword>
<dbReference type="GO" id="GO:0000329">
    <property type="term" value="C:fungal-type vacuole membrane"/>
    <property type="evidence" value="ECO:0007669"/>
    <property type="project" value="TreeGrafter"/>
</dbReference>
<dbReference type="InterPro" id="IPR019453">
    <property type="entry name" value="VPS39/TGFA1_Znf"/>
</dbReference>
<dbReference type="PANTHER" id="PTHR12894">
    <property type="entry name" value="CNH DOMAIN CONTAINING"/>
    <property type="match status" value="1"/>
</dbReference>
<reference evidence="9" key="1">
    <citation type="submission" date="2015-05" db="EMBL/GenBank/DDBJ databases">
        <authorList>
            <person name="Fogelqvist Johan"/>
        </authorList>
    </citation>
    <scope>NUCLEOTIDE SEQUENCE [LARGE SCALE GENOMIC DNA]</scope>
</reference>
<protein>
    <submittedName>
        <fullName evidence="8">Uncharacterized protein</fullName>
    </submittedName>
</protein>
<dbReference type="PANTHER" id="PTHR12894:SF49">
    <property type="entry name" value="VAM6_VPS39-LIKE PROTEIN"/>
    <property type="match status" value="1"/>
</dbReference>
<sequence length="212" mass="22521">MLLLGGFTLAAALSKCKIDKRLATFVLSKAGTTPRTVLVANMLVAAFASMLISNVAAPDKDEDTPSIYHTLLSLYLTPPAPHNTALEPALDLLSKHGSRLPATSTMSLIPSTLPVSELESYFRGRIRSANSVVNESRIVAGLRATEYISSQALLLLGDGIPGGQGGRNRRVVITDERLCGVCHKRLGGSVVSVLPDNTVVHYGCLNRATAQK</sequence>
<organism evidence="8 9">
    <name type="scientific">Verticillium longisporum</name>
    <name type="common">Verticillium dahliae var. longisporum</name>
    <dbReference type="NCBI Taxonomy" id="100787"/>
    <lineage>
        <taxon>Eukaryota</taxon>
        <taxon>Fungi</taxon>
        <taxon>Dikarya</taxon>
        <taxon>Ascomycota</taxon>
        <taxon>Pezizomycotina</taxon>
        <taxon>Sordariomycetes</taxon>
        <taxon>Hypocreomycetidae</taxon>
        <taxon>Glomerellales</taxon>
        <taxon>Plectosphaerellaceae</taxon>
        <taxon>Verticillium</taxon>
    </lineage>
</organism>
<evidence type="ECO:0000259" key="7">
    <source>
        <dbReference type="Pfam" id="PF10367"/>
    </source>
</evidence>
<dbReference type="STRING" id="100787.A0A0G4LEV6"/>
<dbReference type="Pfam" id="PF10367">
    <property type="entry name" value="zf-Vps39_C"/>
    <property type="match status" value="1"/>
</dbReference>
<evidence type="ECO:0000256" key="2">
    <source>
        <dbReference type="ARBA" id="ARBA00022448"/>
    </source>
</evidence>
<dbReference type="GO" id="GO:0034058">
    <property type="term" value="P:endosomal vesicle fusion"/>
    <property type="evidence" value="ECO:0007669"/>
    <property type="project" value="TreeGrafter"/>
</dbReference>
<evidence type="ECO:0000256" key="1">
    <source>
        <dbReference type="ARBA" id="ARBA00004141"/>
    </source>
</evidence>
<gene>
    <name evidence="8" type="ORF">BN1708_017788</name>
</gene>
<evidence type="ECO:0000256" key="5">
    <source>
        <dbReference type="ARBA" id="ARBA00023136"/>
    </source>
</evidence>
<accession>A0A0G4LEV6</accession>
<evidence type="ECO:0000256" key="3">
    <source>
        <dbReference type="ARBA" id="ARBA00022692"/>
    </source>
</evidence>
<keyword evidence="3" id="KW-0812">Transmembrane</keyword>
<evidence type="ECO:0000259" key="6">
    <source>
        <dbReference type="Pfam" id="PF03600"/>
    </source>
</evidence>
<dbReference type="AlphaFoldDB" id="A0A0G4LEV6"/>
<evidence type="ECO:0000313" key="9">
    <source>
        <dbReference type="Proteomes" id="UP000044602"/>
    </source>
</evidence>
<keyword evidence="2" id="KW-0813">Transport</keyword>
<evidence type="ECO:0000313" key="8">
    <source>
        <dbReference type="EMBL" id="CRK20220.1"/>
    </source>
</evidence>
<feature type="non-terminal residue" evidence="8">
    <location>
        <position position="212"/>
    </location>
</feature>
<feature type="domain" description="Citrate transporter-like" evidence="6">
    <location>
        <begin position="1"/>
        <end position="57"/>
    </location>
</feature>
<evidence type="ECO:0000256" key="4">
    <source>
        <dbReference type="ARBA" id="ARBA00022989"/>
    </source>
</evidence>
<dbReference type="GO" id="GO:0006914">
    <property type="term" value="P:autophagy"/>
    <property type="evidence" value="ECO:0007669"/>
    <property type="project" value="TreeGrafter"/>
</dbReference>
<dbReference type="InterPro" id="IPR004680">
    <property type="entry name" value="Cit_transptr-like_dom"/>
</dbReference>
<keyword evidence="4" id="KW-1133">Transmembrane helix</keyword>
<dbReference type="Proteomes" id="UP000044602">
    <property type="component" value="Unassembled WGS sequence"/>
</dbReference>
<name>A0A0G4LEV6_VERLO</name>
<proteinExistence type="predicted"/>
<dbReference type="GO" id="GO:0055085">
    <property type="term" value="P:transmembrane transport"/>
    <property type="evidence" value="ECO:0007669"/>
    <property type="project" value="InterPro"/>
</dbReference>
<feature type="domain" description="Vacuolar sorting protein 39/Transforming growth factor beta receptor-associated zinc finger" evidence="7">
    <location>
        <begin position="169"/>
        <end position="207"/>
    </location>
</feature>
<dbReference type="InterPro" id="IPR032914">
    <property type="entry name" value="Vam6/VPS39/TRAP1"/>
</dbReference>
<dbReference type="Pfam" id="PF03600">
    <property type="entry name" value="CitMHS"/>
    <property type="match status" value="1"/>
</dbReference>
<comment type="subcellular location">
    <subcellularLocation>
        <location evidence="1">Membrane</location>
        <topology evidence="1">Multi-pass membrane protein</topology>
    </subcellularLocation>
</comment>
<dbReference type="EMBL" id="CVQH01011325">
    <property type="protein sequence ID" value="CRK20220.1"/>
    <property type="molecule type" value="Genomic_DNA"/>
</dbReference>